<keyword evidence="3" id="KW-1185">Reference proteome</keyword>
<dbReference type="Proteomes" id="UP001168620">
    <property type="component" value="Unassembled WGS sequence"/>
</dbReference>
<evidence type="ECO:0000313" key="3">
    <source>
        <dbReference type="Proteomes" id="UP001168620"/>
    </source>
</evidence>
<comment type="caution">
    <text evidence="2">The sequence shown here is derived from an EMBL/GenBank/DDBJ whole genome shotgun (WGS) entry which is preliminary data.</text>
</comment>
<feature type="compositionally biased region" description="Polar residues" evidence="1">
    <location>
        <begin position="86"/>
        <end position="97"/>
    </location>
</feature>
<proteinExistence type="predicted"/>
<organism evidence="2 3">
    <name type="scientific">Nocardioides oceani</name>
    <dbReference type="NCBI Taxonomy" id="3058369"/>
    <lineage>
        <taxon>Bacteria</taxon>
        <taxon>Bacillati</taxon>
        <taxon>Actinomycetota</taxon>
        <taxon>Actinomycetes</taxon>
        <taxon>Propionibacteriales</taxon>
        <taxon>Nocardioidaceae</taxon>
        <taxon>Nocardioides</taxon>
    </lineage>
</organism>
<name>A0ABT8FFP1_9ACTN</name>
<feature type="region of interest" description="Disordered" evidence="1">
    <location>
        <begin position="68"/>
        <end position="102"/>
    </location>
</feature>
<dbReference type="RefSeq" id="WP_300952595.1">
    <property type="nucleotide sequence ID" value="NZ_JAUHJQ010000003.1"/>
</dbReference>
<reference evidence="2" key="1">
    <citation type="submission" date="2023-06" db="EMBL/GenBank/DDBJ databases">
        <title>Draft genome sequence of Nocardioides sp. SOB77.</title>
        <authorList>
            <person name="Zhang G."/>
        </authorList>
    </citation>
    <scope>NUCLEOTIDE SEQUENCE</scope>
    <source>
        <strain evidence="2">SOB77</strain>
    </source>
</reference>
<evidence type="ECO:0000313" key="2">
    <source>
        <dbReference type="EMBL" id="MDN4173488.1"/>
    </source>
</evidence>
<dbReference type="EMBL" id="JAUHJQ010000003">
    <property type="protein sequence ID" value="MDN4173488.1"/>
    <property type="molecule type" value="Genomic_DNA"/>
</dbReference>
<sequence>MDPTISDDAVGRLPIASGRAELLEEIMSTPVTDRPTAPAATPRGRTTWLVPLAAAAAVAAVATGPLWWPSGDGSTPGPGDGPAAQGSPTAGSGSGSEPQAPADDATYRAVLDMPGWTVTHVYEEAGGNGGEISYERGEALLEVTWRPGSLHDDYVEDRRHIVDPPADGAPLQVLGLTAQRWSYSADDHTVIRPVEDGFTLEVRGSGMPLSGFEDLLDDLRLVDEAGLENALPDTFVTTSERDAVVEEMLDGIAAASGQERVAGEERPAITSEQADRYHLGAEVAGQVACAWIEEFRAARQAGDEERAQEAVDVLASSRQWPVLREMDARGDYPEAIWDYADEVARGEVPEGFRGGLGC</sequence>
<accession>A0ABT8FFP1</accession>
<gene>
    <name evidence="2" type="ORF">QWY28_11075</name>
</gene>
<protein>
    <submittedName>
        <fullName evidence="2">Uncharacterized protein</fullName>
    </submittedName>
</protein>
<evidence type="ECO:0000256" key="1">
    <source>
        <dbReference type="SAM" id="MobiDB-lite"/>
    </source>
</evidence>